<name>A0A2P2R0P9_RHIMU</name>
<dbReference type="EMBL" id="GGEC01092311">
    <property type="protein sequence ID" value="MBX72795.1"/>
    <property type="molecule type" value="Transcribed_RNA"/>
</dbReference>
<protein>
    <submittedName>
        <fullName evidence="3">Uncharacterized protein</fullName>
    </submittedName>
</protein>
<dbReference type="GO" id="GO:0005096">
    <property type="term" value="F:GTPase activator activity"/>
    <property type="evidence" value="ECO:0007669"/>
    <property type="project" value="UniProtKB-KW"/>
</dbReference>
<evidence type="ECO:0000256" key="2">
    <source>
        <dbReference type="SAM" id="MobiDB-lite"/>
    </source>
</evidence>
<feature type="compositionally biased region" description="Polar residues" evidence="2">
    <location>
        <begin position="93"/>
        <end position="106"/>
    </location>
</feature>
<accession>A0A2P2R0P9</accession>
<sequence>MVFAPNMTQMSDPLTALMYAVQVMNFLKTLVIRMLREREYFVADATSVSHLEPSDENGPQSSSQRHLEEDKEAGNASNGEKEVVTEEPALESPPQSSQDDFTAESDPQNFLSSIENIPVGNRDLVDSCPCEVVSQVKALENEHQDIGSECRSTGIPMKTRKNRTNQLSNSNRKKGCRKANDQLEACAAGFTERTKGTGIGGRINPRMQRFEAWR</sequence>
<feature type="compositionally biased region" description="Basic and acidic residues" evidence="2">
    <location>
        <begin position="65"/>
        <end position="84"/>
    </location>
</feature>
<reference evidence="3" key="1">
    <citation type="submission" date="2018-02" db="EMBL/GenBank/DDBJ databases">
        <title>Rhizophora mucronata_Transcriptome.</title>
        <authorList>
            <person name="Meera S.P."/>
            <person name="Sreeshan A."/>
            <person name="Augustine A."/>
        </authorList>
    </citation>
    <scope>NUCLEOTIDE SEQUENCE</scope>
    <source>
        <tissue evidence="3">Leaf</tissue>
    </source>
</reference>
<feature type="region of interest" description="Disordered" evidence="2">
    <location>
        <begin position="50"/>
        <end position="106"/>
    </location>
</feature>
<evidence type="ECO:0000313" key="3">
    <source>
        <dbReference type="EMBL" id="MBX72795.1"/>
    </source>
</evidence>
<evidence type="ECO:0000256" key="1">
    <source>
        <dbReference type="ARBA" id="ARBA00022468"/>
    </source>
</evidence>
<dbReference type="InterPro" id="IPR044785">
    <property type="entry name" value="RopGAP1-5"/>
</dbReference>
<dbReference type="AlphaFoldDB" id="A0A2P2R0P9"/>
<proteinExistence type="predicted"/>
<organism evidence="3">
    <name type="scientific">Rhizophora mucronata</name>
    <name type="common">Asiatic mangrove</name>
    <dbReference type="NCBI Taxonomy" id="61149"/>
    <lineage>
        <taxon>Eukaryota</taxon>
        <taxon>Viridiplantae</taxon>
        <taxon>Streptophyta</taxon>
        <taxon>Embryophyta</taxon>
        <taxon>Tracheophyta</taxon>
        <taxon>Spermatophyta</taxon>
        <taxon>Magnoliopsida</taxon>
        <taxon>eudicotyledons</taxon>
        <taxon>Gunneridae</taxon>
        <taxon>Pentapetalae</taxon>
        <taxon>rosids</taxon>
        <taxon>fabids</taxon>
        <taxon>Malpighiales</taxon>
        <taxon>Rhizophoraceae</taxon>
        <taxon>Rhizophora</taxon>
    </lineage>
</organism>
<keyword evidence="1" id="KW-0343">GTPase activation</keyword>
<dbReference type="PANTHER" id="PTHR23177">
    <property type="entry name" value="MKIAA1688 PROTEIN"/>
    <property type="match status" value="1"/>
</dbReference>
<dbReference type="PANTHER" id="PTHR23177:SF64">
    <property type="entry name" value="RHO GTPASE-ACTIVATING PROTEIN 1"/>
    <property type="match status" value="1"/>
</dbReference>